<evidence type="ECO:0000259" key="2">
    <source>
        <dbReference type="Pfam" id="PF13966"/>
    </source>
</evidence>
<feature type="region of interest" description="Disordered" evidence="1">
    <location>
        <begin position="536"/>
        <end position="565"/>
    </location>
</feature>
<dbReference type="EMBL" id="JBHFFA010000001">
    <property type="protein sequence ID" value="KAL2652448.1"/>
    <property type="molecule type" value="Genomic_DNA"/>
</dbReference>
<feature type="compositionally biased region" description="Polar residues" evidence="1">
    <location>
        <begin position="576"/>
        <end position="592"/>
    </location>
</feature>
<protein>
    <recommendedName>
        <fullName evidence="2">Reverse transcriptase zinc-binding domain-containing protein</fullName>
    </recommendedName>
</protein>
<organism evidence="3 4">
    <name type="scientific">Riccia fluitans</name>
    <dbReference type="NCBI Taxonomy" id="41844"/>
    <lineage>
        <taxon>Eukaryota</taxon>
        <taxon>Viridiplantae</taxon>
        <taxon>Streptophyta</taxon>
        <taxon>Embryophyta</taxon>
        <taxon>Marchantiophyta</taxon>
        <taxon>Marchantiopsida</taxon>
        <taxon>Marchantiidae</taxon>
        <taxon>Marchantiales</taxon>
        <taxon>Ricciaceae</taxon>
        <taxon>Riccia</taxon>
    </lineage>
</organism>
<keyword evidence="4" id="KW-1185">Reference proteome</keyword>
<comment type="caution">
    <text evidence="3">The sequence shown here is derived from an EMBL/GenBank/DDBJ whole genome shotgun (WGS) entry which is preliminary data.</text>
</comment>
<accession>A0ABD1ZLW5</accession>
<dbReference type="Pfam" id="PF13966">
    <property type="entry name" value="zf-RVT"/>
    <property type="match status" value="1"/>
</dbReference>
<evidence type="ECO:0000313" key="3">
    <source>
        <dbReference type="EMBL" id="KAL2652448.1"/>
    </source>
</evidence>
<evidence type="ECO:0000313" key="4">
    <source>
        <dbReference type="Proteomes" id="UP001605036"/>
    </source>
</evidence>
<dbReference type="InterPro" id="IPR026960">
    <property type="entry name" value="RVT-Znf"/>
</dbReference>
<proteinExistence type="predicted"/>
<dbReference type="AlphaFoldDB" id="A0ABD1ZLW5"/>
<feature type="compositionally biased region" description="Polar residues" evidence="1">
    <location>
        <begin position="547"/>
        <end position="557"/>
    </location>
</feature>
<gene>
    <name evidence="3" type="ORF">R1flu_020576</name>
</gene>
<feature type="domain" description="Reverse transcriptase zinc-binding" evidence="2">
    <location>
        <begin position="353"/>
        <end position="419"/>
    </location>
</feature>
<feature type="region of interest" description="Disordered" evidence="1">
    <location>
        <begin position="573"/>
        <end position="592"/>
    </location>
</feature>
<name>A0ABD1ZLW5_9MARC</name>
<feature type="compositionally biased region" description="Basic and acidic residues" evidence="1">
    <location>
        <begin position="536"/>
        <end position="546"/>
    </location>
</feature>
<sequence>MQEMMTHLKEEGGREITDEEAILNWVHSFYSELYEQPAVSPEDTREQVKVLTLIEHSVSENENLQLLQVPTAEELEETVKNMPSGKSPGEVGLPIEVLRELWKEMGQQVLILAVPSVTSPTRPPSTSRLPFPGIKATQRWNQTVGSTLQNVPMGNQPGEQAKNAPGLIIDGIASRRQKKKMMRHFVRHQVQSKSSIREARHYIRLQENALALPGSLTLRQLKELLKRYSQTSPFNDRLVFPLLKQLGVNVIANLLDGSGNWMRIVTELRTKGLHLDSLQHEAIVTFQSWLSSVRIGPQRLQDSPSWSLKGVDRRWSGWLLISKTWHKLLTLDELIDDLTSKWPSGAYKLTWRERWKKLWGAGGLLHTKTWVWKILHRAFFTGERATRLSMSQELCCRCRQAVETISHLFFECSHSITRWQQLEERARRAEVDFRTTHSMLEAIDEAVATKKKGSSFIFILFSLTNAIWKDRNEWLFCNKTQTTPLNVSLEQARREVESSFNSSSSASRWQKGLLALGEIKKLLEVTDRMMSASASNEHETIEEDHSTISLASTQSEIGNRRRELDREEQIKIALVTSDSSDNSIEHSQSGQP</sequence>
<dbReference type="Proteomes" id="UP001605036">
    <property type="component" value="Unassembled WGS sequence"/>
</dbReference>
<evidence type="ECO:0000256" key="1">
    <source>
        <dbReference type="SAM" id="MobiDB-lite"/>
    </source>
</evidence>
<reference evidence="3 4" key="1">
    <citation type="submission" date="2024-09" db="EMBL/GenBank/DDBJ databases">
        <title>Chromosome-scale assembly of Riccia fluitans.</title>
        <authorList>
            <person name="Paukszto L."/>
            <person name="Sawicki J."/>
            <person name="Karawczyk K."/>
            <person name="Piernik-Szablinska J."/>
            <person name="Szczecinska M."/>
            <person name="Mazdziarz M."/>
        </authorList>
    </citation>
    <scope>NUCLEOTIDE SEQUENCE [LARGE SCALE GENOMIC DNA]</scope>
    <source>
        <strain evidence="3">Rf_01</strain>
        <tissue evidence="3">Aerial parts of the thallus</tissue>
    </source>
</reference>